<proteinExistence type="predicted"/>
<dbReference type="AlphaFoldDB" id="A0A8D4VN05"/>
<sequence>MVCHNPKTVVEAIFAGKERQFNRRFLSLANHYLFEPATCTPA</sequence>
<evidence type="ECO:0008006" key="3">
    <source>
        <dbReference type="Google" id="ProtNLM"/>
    </source>
</evidence>
<gene>
    <name evidence="1" type="ORF">MoryE10_14840</name>
</gene>
<evidence type="ECO:0000313" key="2">
    <source>
        <dbReference type="Proteomes" id="UP000824988"/>
    </source>
</evidence>
<dbReference type="Proteomes" id="UP000824988">
    <property type="component" value="Chromosome"/>
</dbReference>
<dbReference type="EMBL" id="AP019782">
    <property type="protein sequence ID" value="BBL70878.1"/>
    <property type="molecule type" value="Genomic_DNA"/>
</dbReference>
<dbReference type="KEGG" id="moz:MoryE10_14840"/>
<accession>A0A8D4VN05</accession>
<reference evidence="1" key="1">
    <citation type="submission" date="2019-06" db="EMBL/GenBank/DDBJ databases">
        <title>Complete genome sequence of Methylogaea oryzae strain JCM16910.</title>
        <authorList>
            <person name="Asakawa S."/>
        </authorList>
    </citation>
    <scope>NUCLEOTIDE SEQUENCE</scope>
    <source>
        <strain evidence="1">E10</strain>
    </source>
</reference>
<name>A0A8D4VN05_9GAMM</name>
<evidence type="ECO:0000313" key="1">
    <source>
        <dbReference type="EMBL" id="BBL70878.1"/>
    </source>
</evidence>
<organism evidence="1 2">
    <name type="scientific">Methylogaea oryzae</name>
    <dbReference type="NCBI Taxonomy" id="1295382"/>
    <lineage>
        <taxon>Bacteria</taxon>
        <taxon>Pseudomonadati</taxon>
        <taxon>Pseudomonadota</taxon>
        <taxon>Gammaproteobacteria</taxon>
        <taxon>Methylococcales</taxon>
        <taxon>Methylococcaceae</taxon>
        <taxon>Methylogaea</taxon>
    </lineage>
</organism>
<protein>
    <recommendedName>
        <fullName evidence="3">Transposase</fullName>
    </recommendedName>
</protein>
<keyword evidence="2" id="KW-1185">Reference proteome</keyword>